<dbReference type="EMBL" id="FQXG01000002">
    <property type="protein sequence ID" value="SHH29200.1"/>
    <property type="molecule type" value="Genomic_DNA"/>
</dbReference>
<accession>A0A1M5RSN9</accession>
<evidence type="ECO:0000313" key="2">
    <source>
        <dbReference type="EMBL" id="SHH29200.1"/>
    </source>
</evidence>
<evidence type="ECO:0000313" key="3">
    <source>
        <dbReference type="Proteomes" id="UP000184268"/>
    </source>
</evidence>
<evidence type="ECO:0008006" key="4">
    <source>
        <dbReference type="Google" id="ProtNLM"/>
    </source>
</evidence>
<keyword evidence="3" id="KW-1185">Reference proteome</keyword>
<protein>
    <recommendedName>
        <fullName evidence="4">Lipoprotein</fullName>
    </recommendedName>
</protein>
<name>A0A1M5RSN9_9GAMM</name>
<reference evidence="2 3" key="1">
    <citation type="submission" date="2016-11" db="EMBL/GenBank/DDBJ databases">
        <authorList>
            <person name="Jaros S."/>
            <person name="Januszkiewicz K."/>
            <person name="Wedrychowicz H."/>
        </authorList>
    </citation>
    <scope>NUCLEOTIDE SEQUENCE [LARGE SCALE GENOMIC DNA]</scope>
    <source>
        <strain evidence="2 3">DSM 16917</strain>
    </source>
</reference>
<gene>
    <name evidence="2" type="ORF">SAMN02745129_1733</name>
</gene>
<evidence type="ECO:0000256" key="1">
    <source>
        <dbReference type="SAM" id="MobiDB-lite"/>
    </source>
</evidence>
<organism evidence="2 3">
    <name type="scientific">Ferrimonas marina</name>
    <dbReference type="NCBI Taxonomy" id="299255"/>
    <lineage>
        <taxon>Bacteria</taxon>
        <taxon>Pseudomonadati</taxon>
        <taxon>Pseudomonadota</taxon>
        <taxon>Gammaproteobacteria</taxon>
        <taxon>Alteromonadales</taxon>
        <taxon>Ferrimonadaceae</taxon>
        <taxon>Ferrimonas</taxon>
    </lineage>
</organism>
<dbReference type="Proteomes" id="UP000184268">
    <property type="component" value="Unassembled WGS sequence"/>
</dbReference>
<dbReference type="STRING" id="299255.SAMN02745129_1733"/>
<proteinExistence type="predicted"/>
<feature type="compositionally biased region" description="Low complexity" evidence="1">
    <location>
        <begin position="32"/>
        <end position="50"/>
    </location>
</feature>
<dbReference type="RefSeq" id="WP_143165548.1">
    <property type="nucleotide sequence ID" value="NZ_FQXG01000002.1"/>
</dbReference>
<feature type="region of interest" description="Disordered" evidence="1">
    <location>
        <begin position="24"/>
        <end position="68"/>
    </location>
</feature>
<dbReference type="AlphaFoldDB" id="A0A1M5RSN9"/>
<sequence>MTTQQQWLRGTFYASLMALLTACGGGSDDDSAAAPQTETPPTAQNQASSPSPDPQSDGDEAPTAQTTADLAIDADFTLDSQRHLALSVSLPEAVQRPYLRICQLDSNGEVLQSRCLWQGELSDSALQLRLQVGPQHAQLAAQLWDLAQLDQAPRLQPLAVQSATVNLVF</sequence>